<protein>
    <recommendedName>
        <fullName evidence="1">SGNH hydrolase-type esterase domain-containing protein</fullName>
    </recommendedName>
</protein>
<dbReference type="EMBL" id="BMER01000001">
    <property type="protein sequence ID" value="GGG73841.1"/>
    <property type="molecule type" value="Genomic_DNA"/>
</dbReference>
<dbReference type="AlphaFoldDB" id="A0A917HCV6"/>
<gene>
    <name evidence="2" type="ORF">GCM10007415_01500</name>
</gene>
<dbReference type="GO" id="GO:0004622">
    <property type="term" value="F:phosphatidylcholine lysophospholipase activity"/>
    <property type="evidence" value="ECO:0007669"/>
    <property type="project" value="TreeGrafter"/>
</dbReference>
<feature type="domain" description="SGNH hydrolase-type esterase" evidence="1">
    <location>
        <begin position="61"/>
        <end position="213"/>
    </location>
</feature>
<accession>A0A917HCV6</accession>
<dbReference type="RefSeq" id="WP_188504036.1">
    <property type="nucleotide sequence ID" value="NZ_BMER01000001.1"/>
</dbReference>
<dbReference type="Pfam" id="PF13472">
    <property type="entry name" value="Lipase_GDSL_2"/>
    <property type="match status" value="1"/>
</dbReference>
<reference evidence="2" key="1">
    <citation type="journal article" date="2014" name="Int. J. Syst. Evol. Microbiol.">
        <title>Complete genome sequence of Corynebacterium casei LMG S-19264T (=DSM 44701T), isolated from a smear-ripened cheese.</title>
        <authorList>
            <consortium name="US DOE Joint Genome Institute (JGI-PGF)"/>
            <person name="Walter F."/>
            <person name="Albersmeier A."/>
            <person name="Kalinowski J."/>
            <person name="Ruckert C."/>
        </authorList>
    </citation>
    <scope>NUCLEOTIDE SEQUENCE</scope>
    <source>
        <strain evidence="2">CGMCC 1.12195</strain>
    </source>
</reference>
<dbReference type="PANTHER" id="PTHR30383">
    <property type="entry name" value="THIOESTERASE 1/PROTEASE 1/LYSOPHOSPHOLIPASE L1"/>
    <property type="match status" value="1"/>
</dbReference>
<evidence type="ECO:0000313" key="2">
    <source>
        <dbReference type="EMBL" id="GGG73841.1"/>
    </source>
</evidence>
<comment type="caution">
    <text evidence="2">The sequence shown here is derived from an EMBL/GenBank/DDBJ whole genome shotgun (WGS) entry which is preliminary data.</text>
</comment>
<keyword evidence="3" id="KW-1185">Reference proteome</keyword>
<dbReference type="Proteomes" id="UP000660862">
    <property type="component" value="Unassembled WGS sequence"/>
</dbReference>
<reference evidence="2" key="2">
    <citation type="submission" date="2020-09" db="EMBL/GenBank/DDBJ databases">
        <authorList>
            <person name="Sun Q."/>
            <person name="Zhou Y."/>
        </authorList>
    </citation>
    <scope>NUCLEOTIDE SEQUENCE</scope>
    <source>
        <strain evidence="2">CGMCC 1.12195</strain>
    </source>
</reference>
<sequence length="222" mass="24851">MFKDIKSKMGTGLVVVLLLLLLRLQAQGQPFSAEIMAFAKRDSLSFPKKGGILFVGSSSIGGWVDMEDRLQDYAIIRRGFGGSTYSDILRYLHEIVLPYRPSKLFLYAGENDLVQGKAVGSIITTLAKIHEVVKKELPYTDLYIISAKPSIKLQSYQAEISELNRRIQAFALAQSSTVSYVDIYNAMLDPDGNLKPGLFISDNLHLNATGYDIWEHVIRQFL</sequence>
<proteinExistence type="predicted"/>
<dbReference type="PANTHER" id="PTHR30383:SF5">
    <property type="entry name" value="SGNH HYDROLASE-TYPE ESTERASE DOMAIN-CONTAINING PROTEIN"/>
    <property type="match status" value="1"/>
</dbReference>
<dbReference type="InterPro" id="IPR051532">
    <property type="entry name" value="Ester_Hydrolysis_Enzymes"/>
</dbReference>
<name>A0A917HCV6_9SPHI</name>
<organism evidence="2 3">
    <name type="scientific">Parapedobacter pyrenivorans</name>
    <dbReference type="NCBI Taxonomy" id="1305674"/>
    <lineage>
        <taxon>Bacteria</taxon>
        <taxon>Pseudomonadati</taxon>
        <taxon>Bacteroidota</taxon>
        <taxon>Sphingobacteriia</taxon>
        <taxon>Sphingobacteriales</taxon>
        <taxon>Sphingobacteriaceae</taxon>
        <taxon>Parapedobacter</taxon>
    </lineage>
</organism>
<evidence type="ECO:0000313" key="3">
    <source>
        <dbReference type="Proteomes" id="UP000660862"/>
    </source>
</evidence>
<evidence type="ECO:0000259" key="1">
    <source>
        <dbReference type="Pfam" id="PF13472"/>
    </source>
</evidence>
<dbReference type="InterPro" id="IPR036514">
    <property type="entry name" value="SGNH_hydro_sf"/>
</dbReference>
<dbReference type="InterPro" id="IPR013830">
    <property type="entry name" value="SGNH_hydro"/>
</dbReference>
<dbReference type="Gene3D" id="3.40.50.1110">
    <property type="entry name" value="SGNH hydrolase"/>
    <property type="match status" value="1"/>
</dbReference>
<dbReference type="SUPFAM" id="SSF52266">
    <property type="entry name" value="SGNH hydrolase"/>
    <property type="match status" value="1"/>
</dbReference>